<protein>
    <submittedName>
        <fullName evidence="2">GNAT acetyltransferase</fullName>
    </submittedName>
</protein>
<dbReference type="SUPFAM" id="SSF55729">
    <property type="entry name" value="Acyl-CoA N-acyltransferases (Nat)"/>
    <property type="match status" value="1"/>
</dbReference>
<feature type="domain" description="N-acetyltransferase" evidence="1">
    <location>
        <begin position="106"/>
        <end position="239"/>
    </location>
</feature>
<dbReference type="InterPro" id="IPR016181">
    <property type="entry name" value="Acyl_CoA_acyltransferase"/>
</dbReference>
<dbReference type="OrthoDB" id="4824241at2"/>
<reference evidence="2 3" key="1">
    <citation type="submission" date="2017-06" db="EMBL/GenBank/DDBJ databases">
        <authorList>
            <person name="Kim H.J."/>
            <person name="Triplett B.A."/>
        </authorList>
    </citation>
    <scope>NUCLEOTIDE SEQUENCE [LARGE SCALE GENOMIC DNA]</scope>
    <source>
        <strain evidence="2 3">CGMCC 4.2132</strain>
    </source>
</reference>
<dbReference type="InterPro" id="IPR000182">
    <property type="entry name" value="GNAT_dom"/>
</dbReference>
<evidence type="ECO:0000313" key="3">
    <source>
        <dbReference type="Proteomes" id="UP000198282"/>
    </source>
</evidence>
<dbReference type="EMBL" id="FZOD01000018">
    <property type="protein sequence ID" value="SNS88978.1"/>
    <property type="molecule type" value="Genomic_DNA"/>
</dbReference>
<keyword evidence="2" id="KW-0808">Transferase</keyword>
<gene>
    <name evidence="2" type="ORF">SAMN05216276_1018144</name>
</gene>
<dbReference type="Gene3D" id="3.40.630.30">
    <property type="match status" value="1"/>
</dbReference>
<dbReference type="PROSITE" id="PS51186">
    <property type="entry name" value="GNAT"/>
    <property type="match status" value="1"/>
</dbReference>
<dbReference type="AlphaFoldDB" id="A0A239I6P0"/>
<dbReference type="InterPro" id="IPR027365">
    <property type="entry name" value="GNAT_acetyltra_YdfB-like"/>
</dbReference>
<keyword evidence="3" id="KW-1185">Reference proteome</keyword>
<name>A0A239I6P0_9ACTN</name>
<evidence type="ECO:0000313" key="2">
    <source>
        <dbReference type="EMBL" id="SNS88978.1"/>
    </source>
</evidence>
<dbReference type="Proteomes" id="UP000198282">
    <property type="component" value="Unassembled WGS sequence"/>
</dbReference>
<dbReference type="Pfam" id="PF12746">
    <property type="entry name" value="GNAT_acetyltran"/>
    <property type="match status" value="1"/>
</dbReference>
<evidence type="ECO:0000259" key="1">
    <source>
        <dbReference type="PROSITE" id="PS51186"/>
    </source>
</evidence>
<organism evidence="2 3">
    <name type="scientific">Streptosporangium subroseum</name>
    <dbReference type="NCBI Taxonomy" id="106412"/>
    <lineage>
        <taxon>Bacteria</taxon>
        <taxon>Bacillati</taxon>
        <taxon>Actinomycetota</taxon>
        <taxon>Actinomycetes</taxon>
        <taxon>Streptosporangiales</taxon>
        <taxon>Streptosporangiaceae</taxon>
        <taxon>Streptosporangium</taxon>
    </lineage>
</organism>
<accession>A0A239I6P0</accession>
<sequence>MPNSALDRACEMWAGLAGVPIAFPQRGGVSVVTSAESRLCPPQWAGIVALGGAAIATVPDSRLVEPLRDTLVNQAGETMIDLERLKATLAVVDVLGPATLAYLDAEDFVTVHGATAVERLPAGHHDVRGLLAAAEDADADESGLEGITSAAFVVRDGPEVIAAAGYRSWPGSVAHLCILTASRYRGRGLARLAASAAVADALESRLVPQWRARPEPSRRVARALGFRELGTQVSVRPGL</sequence>
<proteinExistence type="predicted"/>
<dbReference type="GO" id="GO:0016747">
    <property type="term" value="F:acyltransferase activity, transferring groups other than amino-acyl groups"/>
    <property type="evidence" value="ECO:0007669"/>
    <property type="project" value="InterPro"/>
</dbReference>